<dbReference type="AlphaFoldDB" id="A0A1D8TV73"/>
<dbReference type="InterPro" id="IPR024607">
    <property type="entry name" value="Sulfatase_CS"/>
</dbReference>
<dbReference type="KEGG" id="mpro:BJP34_20840"/>
<keyword evidence="4" id="KW-0106">Calcium</keyword>
<evidence type="ECO:0000256" key="4">
    <source>
        <dbReference type="ARBA" id="ARBA00022837"/>
    </source>
</evidence>
<feature type="signal peptide" evidence="5">
    <location>
        <begin position="1"/>
        <end position="30"/>
    </location>
</feature>
<dbReference type="InterPro" id="IPR017850">
    <property type="entry name" value="Alkaline_phosphatase_core_sf"/>
</dbReference>
<dbReference type="OrthoDB" id="9762324at2"/>
<evidence type="ECO:0000256" key="2">
    <source>
        <dbReference type="ARBA" id="ARBA00022723"/>
    </source>
</evidence>
<dbReference type="PANTHER" id="PTHR42693:SF43">
    <property type="entry name" value="BLL2667 PROTEIN"/>
    <property type="match status" value="1"/>
</dbReference>
<dbReference type="GO" id="GO:0016787">
    <property type="term" value="F:hydrolase activity"/>
    <property type="evidence" value="ECO:0007669"/>
    <property type="project" value="UniProtKB-KW"/>
</dbReference>
<evidence type="ECO:0000256" key="3">
    <source>
        <dbReference type="ARBA" id="ARBA00022801"/>
    </source>
</evidence>
<dbReference type="Proteomes" id="UP000177870">
    <property type="component" value="Chromosome"/>
</dbReference>
<sequence length="844" mass="92760">MFLNRILKGVVAVAIALSFFLNTSVLPAMAQQILPHPDPIFTGKIGLTYEDSESEKADLKLPSTFGIENAPNILLVMLDDVGYGQMSTFGGAIPSRTLDKLADNGLRYTQFHTTGICSPTRAALLTGRNAHSVASGAVMEAGTNFPGYSTLIPQNAATIGQILQAYGYATSWFGKNHNTPDWETGAIGPFDRWPVGLGFDYFYGFVGGETNQYHPALVENTTRLEAPKTNADGTPYIFNTDLADHAINYIRTTYALSDKKPFFMFFAPGAAHAPHQVSQKWIDKFAGKFDNGWDKYRKQTFKKQKKLGVIPDTPTTILTPRPDELRRWNSLNADEKKLYARMMEVFAGFTQQTDKEIGRVIDAIEDLGILDNTLVIYIAGDNGASAEGGVDGTINTTTYRNGLPEDFDDKLAAIDELGSSLHDNHFPAGWAWAMDTPFQWTKQVASHFGGTRNGMVVSWPDRITDVGDVRYQFSHVIDIVPTILEAVGIEAPTQVNGVTQKPIEGTSLVYTFDATDAEGNDLSDIEASSQHTTQYFEIAGNQGIYDNGWMASAIRTVPWEGDKPLGNSLIDMDWELYNVGGDYDEGCSVNTPDFTQANDLAEECPDKLDEMVKLFYAEAAKHNVFPLDDRRYERFDPALRPSLGEGRTTFIFPDHFRAPEGVAPNLKSKSHKIIADVELPEGGAEGVLVTLAGYFGGYGLFVQDGKLVYDYNLARLKDYRIEGDLPTNLPTDTSITLKAVYKTVSNEPGVGGEVTLYANGKKIGHGPVCQTLSTRYTPDETFDVGFDTGSAVSDTYVDLMPFDFTGTLNSVKIKITDDLADKELVEASCGKERRIPLGPIPFYD</sequence>
<keyword evidence="5" id="KW-0732">Signal</keyword>
<dbReference type="RefSeq" id="WP_070394000.1">
    <property type="nucleotide sequence ID" value="NZ_CP017599.1"/>
</dbReference>
<dbReference type="InterPro" id="IPR000917">
    <property type="entry name" value="Sulfatase_N"/>
</dbReference>
<dbReference type="Pfam" id="PF00884">
    <property type="entry name" value="Sulfatase"/>
    <property type="match status" value="1"/>
</dbReference>
<reference evidence="8" key="1">
    <citation type="submission" date="2016-10" db="EMBL/GenBank/DDBJ databases">
        <title>Comparative genomics uncovers the prolific and rare metabolic potential of the cyanobacterial genus Moorea.</title>
        <authorList>
            <person name="Leao T."/>
            <person name="Castelao G."/>
            <person name="Korobeynikov A."/>
            <person name="Monroe E.A."/>
            <person name="Podell S."/>
            <person name="Glukhov E."/>
            <person name="Allen E."/>
            <person name="Gerwick W.H."/>
            <person name="Gerwick L."/>
        </authorList>
    </citation>
    <scope>NUCLEOTIDE SEQUENCE [LARGE SCALE GENOMIC DNA]</scope>
    <source>
        <strain evidence="8">PAL-8-15-08-1</strain>
    </source>
</reference>
<dbReference type="STRING" id="1458985.BJP34_20840"/>
<dbReference type="SUPFAM" id="SSF53649">
    <property type="entry name" value="Alkaline phosphatase-like"/>
    <property type="match status" value="1"/>
</dbReference>
<dbReference type="Gene3D" id="3.40.720.10">
    <property type="entry name" value="Alkaline Phosphatase, subunit A"/>
    <property type="match status" value="1"/>
</dbReference>
<organism evidence="7 8">
    <name type="scientific">Moorena producens PAL-8-15-08-1</name>
    <dbReference type="NCBI Taxonomy" id="1458985"/>
    <lineage>
        <taxon>Bacteria</taxon>
        <taxon>Bacillati</taxon>
        <taxon>Cyanobacteriota</taxon>
        <taxon>Cyanophyceae</taxon>
        <taxon>Coleofasciculales</taxon>
        <taxon>Coleofasciculaceae</taxon>
        <taxon>Moorena</taxon>
    </lineage>
</organism>
<evidence type="ECO:0000313" key="8">
    <source>
        <dbReference type="Proteomes" id="UP000177870"/>
    </source>
</evidence>
<dbReference type="PROSITE" id="PS00523">
    <property type="entry name" value="SULFATASE_1"/>
    <property type="match status" value="1"/>
</dbReference>
<accession>A0A1D8TV73</accession>
<comment type="similarity">
    <text evidence="1">Belongs to the sulfatase family.</text>
</comment>
<dbReference type="GO" id="GO:0046872">
    <property type="term" value="F:metal ion binding"/>
    <property type="evidence" value="ECO:0007669"/>
    <property type="project" value="UniProtKB-KW"/>
</dbReference>
<dbReference type="EMBL" id="CP017599">
    <property type="protein sequence ID" value="AOX01562.1"/>
    <property type="molecule type" value="Genomic_DNA"/>
</dbReference>
<dbReference type="CDD" id="cd16025">
    <property type="entry name" value="PAS_like"/>
    <property type="match status" value="1"/>
</dbReference>
<proteinExistence type="inferred from homology"/>
<evidence type="ECO:0000256" key="1">
    <source>
        <dbReference type="ARBA" id="ARBA00008779"/>
    </source>
</evidence>
<dbReference type="PANTHER" id="PTHR42693">
    <property type="entry name" value="ARYLSULFATASE FAMILY MEMBER"/>
    <property type="match status" value="1"/>
</dbReference>
<evidence type="ECO:0000259" key="6">
    <source>
        <dbReference type="Pfam" id="PF00884"/>
    </source>
</evidence>
<gene>
    <name evidence="7" type="ORF">BJP34_20840</name>
</gene>
<dbReference type="InterPro" id="IPR050738">
    <property type="entry name" value="Sulfatase"/>
</dbReference>
<feature type="domain" description="Sulfatase N-terminal" evidence="6">
    <location>
        <begin position="71"/>
        <end position="489"/>
    </location>
</feature>
<keyword evidence="3" id="KW-0378">Hydrolase</keyword>
<name>A0A1D8TV73_9CYAN</name>
<keyword evidence="2" id="KW-0479">Metal-binding</keyword>
<dbReference type="Gene3D" id="3.30.1120.10">
    <property type="match status" value="1"/>
</dbReference>
<evidence type="ECO:0000313" key="7">
    <source>
        <dbReference type="EMBL" id="AOX01562.1"/>
    </source>
</evidence>
<evidence type="ECO:0000256" key="5">
    <source>
        <dbReference type="SAM" id="SignalP"/>
    </source>
</evidence>
<protein>
    <submittedName>
        <fullName evidence="7">Arylsulfatase</fullName>
    </submittedName>
</protein>
<feature type="chain" id="PRO_5009438866" evidence="5">
    <location>
        <begin position="31"/>
        <end position="844"/>
    </location>
</feature>